<keyword evidence="1" id="KW-0378">Hydrolase</keyword>
<dbReference type="GO" id="GO:0019783">
    <property type="term" value="F:ubiquitin-like protein peptidase activity"/>
    <property type="evidence" value="ECO:0007669"/>
    <property type="project" value="TreeGrafter"/>
</dbReference>
<dbReference type="Gene3D" id="3.90.70.130">
    <property type="match status" value="2"/>
</dbReference>
<proteinExistence type="predicted"/>
<dbReference type="Proteomes" id="UP000077755">
    <property type="component" value="Chromosome 3"/>
</dbReference>
<protein>
    <recommendedName>
        <fullName evidence="2">UFSP1/2/DUB catalytic domain-containing protein</fullName>
    </recommendedName>
</protein>
<organism evidence="3 4">
    <name type="scientific">Daucus carota subsp. sativus</name>
    <name type="common">Carrot</name>
    <dbReference type="NCBI Taxonomy" id="79200"/>
    <lineage>
        <taxon>Eukaryota</taxon>
        <taxon>Viridiplantae</taxon>
        <taxon>Streptophyta</taxon>
        <taxon>Embryophyta</taxon>
        <taxon>Tracheophyta</taxon>
        <taxon>Spermatophyta</taxon>
        <taxon>Magnoliopsida</taxon>
        <taxon>eudicotyledons</taxon>
        <taxon>Gunneridae</taxon>
        <taxon>Pentapetalae</taxon>
        <taxon>asterids</taxon>
        <taxon>campanulids</taxon>
        <taxon>Apiales</taxon>
        <taxon>Apiaceae</taxon>
        <taxon>Apioideae</taxon>
        <taxon>Scandiceae</taxon>
        <taxon>Daucinae</taxon>
        <taxon>Daucus</taxon>
        <taxon>Daucus sect. Daucus</taxon>
    </lineage>
</organism>
<evidence type="ECO:0000259" key="2">
    <source>
        <dbReference type="Pfam" id="PF07910"/>
    </source>
</evidence>
<feature type="domain" description="UFSP1/2/DUB catalytic" evidence="2">
    <location>
        <begin position="121"/>
        <end position="397"/>
    </location>
</feature>
<evidence type="ECO:0000256" key="1">
    <source>
        <dbReference type="ARBA" id="ARBA00022801"/>
    </source>
</evidence>
<evidence type="ECO:0000313" key="3">
    <source>
        <dbReference type="EMBL" id="WOG92719.1"/>
    </source>
</evidence>
<dbReference type="AlphaFoldDB" id="A0A169W802"/>
<evidence type="ECO:0000313" key="4">
    <source>
        <dbReference type="Proteomes" id="UP000077755"/>
    </source>
</evidence>
<dbReference type="Pfam" id="PF07910">
    <property type="entry name" value="Peptidase_C78"/>
    <property type="match status" value="1"/>
</dbReference>
<dbReference type="OMA" id="HANAHFD"/>
<accession>A0A169W802</accession>
<sequence>MDHVSICPFCFLQLPIAQLESHANSHFEDEQVEADLELAKEISLASSVSPFHSADTAVVFDERLSSRCEISIDCRGMNVDEKFLCLRDLQVKESFYEVNDGLIDLLRTRLELDYGYSTSLLSGCVDHIQSAKSEAAGWGCGWRNIQMLSSHLIKQRREAREVLFGGCGFVPDIASLQRWLELSWEKGFDTPGSEDFDRKIYGKRSWIGTTECATLFRSFGIRARIVDFCSKELASKTSFPHLSHGEGRIEVCTVNNKLQVNGPMDKYISRGDCSTSLAGSSGKWKPHLTNSGKLKGQHSLIDWVWSYFSDNRSIQLNKNQVIASEKPPLYFQHNGHSRTIVGIQATSQRKGGQQYNLLIFDPAHITQDLERSLKDRGWQALIKRGVHTLQKPHYQICYIDPGIAGAEEMEGLKTLTSVRFEY</sequence>
<name>A0A169W802_DAUCS</name>
<dbReference type="PANTHER" id="PTHR48153:SF4">
    <property type="entry name" value="UBIQUITIN CARBOXYL-TERMINAL HYDROLASE MUG105"/>
    <property type="match status" value="1"/>
</dbReference>
<dbReference type="Gramene" id="KZN01800">
    <property type="protein sequence ID" value="KZN01800"/>
    <property type="gene ID" value="DCAR_010554"/>
</dbReference>
<reference evidence="3" key="1">
    <citation type="journal article" date="2016" name="Nat. Genet.">
        <title>A high-quality carrot genome assembly provides new insights into carotenoid accumulation and asterid genome evolution.</title>
        <authorList>
            <person name="Iorizzo M."/>
            <person name="Ellison S."/>
            <person name="Senalik D."/>
            <person name="Zeng P."/>
            <person name="Satapoomin P."/>
            <person name="Huang J."/>
            <person name="Bowman M."/>
            <person name="Iovene M."/>
            <person name="Sanseverino W."/>
            <person name="Cavagnaro P."/>
            <person name="Yildiz M."/>
            <person name="Macko-Podgorni A."/>
            <person name="Moranska E."/>
            <person name="Grzebelus E."/>
            <person name="Grzebelus D."/>
            <person name="Ashrafi H."/>
            <person name="Zheng Z."/>
            <person name="Cheng S."/>
            <person name="Spooner D."/>
            <person name="Van Deynze A."/>
            <person name="Simon P."/>
        </authorList>
    </citation>
    <scope>NUCLEOTIDE SEQUENCE</scope>
    <source>
        <tissue evidence="3">Leaf</tissue>
    </source>
</reference>
<dbReference type="OrthoDB" id="288987at2759"/>
<dbReference type="EMBL" id="CP093345">
    <property type="protein sequence ID" value="WOG92719.1"/>
    <property type="molecule type" value="Genomic_DNA"/>
</dbReference>
<gene>
    <name evidence="3" type="ORF">DCAR_0311994</name>
</gene>
<dbReference type="InterPro" id="IPR012462">
    <property type="entry name" value="UFSP1/2_DUB_cat"/>
</dbReference>
<dbReference type="PANTHER" id="PTHR48153">
    <property type="entry name" value="UFM1-SPECIFIC PROTEASE 2"/>
    <property type="match status" value="1"/>
</dbReference>
<dbReference type="KEGG" id="dcr:108211873"/>
<reference evidence="3" key="2">
    <citation type="submission" date="2022-03" db="EMBL/GenBank/DDBJ databases">
        <title>Draft title - Genomic analysis of global carrot germplasm unveils the trajectory of domestication and the origin of high carotenoid orange carrot.</title>
        <authorList>
            <person name="Iorizzo M."/>
            <person name="Ellison S."/>
            <person name="Senalik D."/>
            <person name="Macko-Podgorni A."/>
            <person name="Grzebelus D."/>
            <person name="Bostan H."/>
            <person name="Rolling W."/>
            <person name="Curaba J."/>
            <person name="Simon P."/>
        </authorList>
    </citation>
    <scope>NUCLEOTIDE SEQUENCE</scope>
    <source>
        <tissue evidence="3">Leaf</tissue>
    </source>
</reference>
<keyword evidence="4" id="KW-1185">Reference proteome</keyword>